<dbReference type="InterPro" id="IPR006200">
    <property type="entry name" value="LexA"/>
</dbReference>
<dbReference type="Pfam" id="PF00717">
    <property type="entry name" value="Peptidase_S24"/>
    <property type="match status" value="1"/>
</dbReference>
<dbReference type="Pfam" id="PF01726">
    <property type="entry name" value="LexA_DNA_bind"/>
    <property type="match status" value="1"/>
</dbReference>
<dbReference type="GO" id="GO:0003677">
    <property type="term" value="F:DNA binding"/>
    <property type="evidence" value="ECO:0007669"/>
    <property type="project" value="UniProtKB-UniRule"/>
</dbReference>
<dbReference type="PANTHER" id="PTHR33516:SF2">
    <property type="entry name" value="LEXA REPRESSOR-RELATED"/>
    <property type="match status" value="1"/>
</dbReference>
<dbReference type="InParanoid" id="E8N656"/>
<keyword evidence="6 12" id="KW-0068">Autocatalytic cleavage</keyword>
<keyword evidence="3 12" id="KW-0235">DNA replication</keyword>
<reference evidence="16 17" key="1">
    <citation type="submission" date="2010-12" db="EMBL/GenBank/DDBJ databases">
        <title>Whole genome sequence of Anaerolinea thermophila UNI-1.</title>
        <authorList>
            <person name="Narita-Yamada S."/>
            <person name="Kishi E."/>
            <person name="Watanabe Y."/>
            <person name="Takasaki K."/>
            <person name="Ankai A."/>
            <person name="Oguchi A."/>
            <person name="Fukui S."/>
            <person name="Takahashi M."/>
            <person name="Yashiro I."/>
            <person name="Hosoyama A."/>
            <person name="Sekiguchi Y."/>
            <person name="Hanada S."/>
            <person name="Fujita N."/>
        </authorList>
    </citation>
    <scope>NUCLEOTIDE SEQUENCE [LARGE SCALE GENOMIC DNA]</scope>
    <source>
        <strain evidence="17">DSM 14523 / JCM 11388 / NBRC 100420 / UNI-1</strain>
    </source>
</reference>
<comment type="catalytic activity">
    <reaction evidence="12">
        <text>Hydrolysis of Ala-|-Gly bond in repressor LexA.</text>
        <dbReference type="EC" id="3.4.21.88"/>
    </reaction>
</comment>
<dbReference type="eggNOG" id="COG1974">
    <property type="taxonomic scope" value="Bacteria"/>
</dbReference>
<organism evidence="16 17">
    <name type="scientific">Anaerolinea thermophila (strain DSM 14523 / JCM 11388 / NBRC 100420 / UNI-1)</name>
    <dbReference type="NCBI Taxonomy" id="926569"/>
    <lineage>
        <taxon>Bacteria</taxon>
        <taxon>Bacillati</taxon>
        <taxon>Chloroflexota</taxon>
        <taxon>Anaerolineae</taxon>
        <taxon>Anaerolineales</taxon>
        <taxon>Anaerolineaceae</taxon>
        <taxon>Anaerolinea</taxon>
    </lineage>
</organism>
<dbReference type="Proteomes" id="UP000008922">
    <property type="component" value="Chromosome"/>
</dbReference>
<dbReference type="InterPro" id="IPR015927">
    <property type="entry name" value="Peptidase_S24_S26A/B/C"/>
</dbReference>
<dbReference type="PRINTS" id="PR00726">
    <property type="entry name" value="LEXASERPTASE"/>
</dbReference>
<sequence>MMMARKSEGLGERPKKILDFLIKYQEKHGYPPSIREIGNHINVDSTSLVDYYLNQLQEAGFIERGGRISRSIRVLRTLDGQVPFMQTLNTVKTAMERATHELLSIPVIGRIGASYPIPMPESDVPYFDSMSTVEVAQSLLPKEKLSDLFALEVEGDSMIDAMVNDGDIVILKRAEVANNGDMVAVWLTRDNETTLKYYYNERNGFVRLQPANRTMQPIIRPEKEVQVRGKVVLVLRQYASH</sequence>
<keyword evidence="5 12" id="KW-0378">Hydrolase</keyword>
<dbReference type="CDD" id="cd06529">
    <property type="entry name" value="S24_LexA-like"/>
    <property type="match status" value="1"/>
</dbReference>
<dbReference type="STRING" id="926569.ANT_18940"/>
<evidence type="ECO:0000256" key="12">
    <source>
        <dbReference type="HAMAP-Rule" id="MF_00015"/>
    </source>
</evidence>
<dbReference type="OrthoDB" id="9802364at2"/>
<evidence type="ECO:0000256" key="7">
    <source>
        <dbReference type="ARBA" id="ARBA00023015"/>
    </source>
</evidence>
<dbReference type="GO" id="GO:0006508">
    <property type="term" value="P:proteolysis"/>
    <property type="evidence" value="ECO:0007669"/>
    <property type="project" value="InterPro"/>
</dbReference>
<keyword evidence="9 12" id="KW-0804">Transcription</keyword>
<evidence type="ECO:0000256" key="13">
    <source>
        <dbReference type="RuleBase" id="RU003991"/>
    </source>
</evidence>
<dbReference type="InterPro" id="IPR036286">
    <property type="entry name" value="LexA/Signal_pep-like_sf"/>
</dbReference>
<dbReference type="InterPro" id="IPR006199">
    <property type="entry name" value="LexA_DNA-bd_dom"/>
</dbReference>
<keyword evidence="10 12" id="KW-0234">DNA repair</keyword>
<dbReference type="Gene3D" id="1.10.10.10">
    <property type="entry name" value="Winged helix-like DNA-binding domain superfamily/Winged helix DNA-binding domain"/>
    <property type="match status" value="1"/>
</dbReference>
<keyword evidence="4 12" id="KW-0227">DNA damage</keyword>
<dbReference type="InterPro" id="IPR036390">
    <property type="entry name" value="WH_DNA-bd_sf"/>
</dbReference>
<dbReference type="GO" id="GO:0006281">
    <property type="term" value="P:DNA repair"/>
    <property type="evidence" value="ECO:0007669"/>
    <property type="project" value="UniProtKB-UniRule"/>
</dbReference>
<dbReference type="InterPro" id="IPR036388">
    <property type="entry name" value="WH-like_DNA-bd_sf"/>
</dbReference>
<protein>
    <recommendedName>
        <fullName evidence="12">LexA repressor</fullName>
        <ecNumber evidence="12">3.4.21.88</ecNumber>
    </recommendedName>
</protein>
<dbReference type="PANTHER" id="PTHR33516">
    <property type="entry name" value="LEXA REPRESSOR"/>
    <property type="match status" value="1"/>
</dbReference>
<keyword evidence="7 12" id="KW-0805">Transcription regulation</keyword>
<evidence type="ECO:0000256" key="9">
    <source>
        <dbReference type="ARBA" id="ARBA00023163"/>
    </source>
</evidence>
<evidence type="ECO:0000259" key="14">
    <source>
        <dbReference type="Pfam" id="PF00717"/>
    </source>
</evidence>
<feature type="active site" description="For autocatalytic cleavage activity" evidence="12">
    <location>
        <position position="157"/>
    </location>
</feature>
<comment type="function">
    <text evidence="12">Represses a number of genes involved in the response to DNA damage (SOS response), including recA and lexA. In the presence of single-stranded DNA, RecA interacts with LexA causing an autocatalytic cleavage which disrupts the DNA-binding part of LexA, leading to derepression of the SOS regulon and eventually DNA repair.</text>
</comment>
<feature type="domain" description="Peptidase S24/S26A/S26B/S26C" evidence="14">
    <location>
        <begin position="106"/>
        <end position="232"/>
    </location>
</feature>
<keyword evidence="8 12" id="KW-0238">DNA-binding</keyword>
<dbReference type="GO" id="GO:0004252">
    <property type="term" value="F:serine-type endopeptidase activity"/>
    <property type="evidence" value="ECO:0007669"/>
    <property type="project" value="UniProtKB-UniRule"/>
</dbReference>
<dbReference type="EMBL" id="AP012029">
    <property type="protein sequence ID" value="BAJ63920.1"/>
    <property type="molecule type" value="Genomic_DNA"/>
</dbReference>
<keyword evidence="11 12" id="KW-0742">SOS response</keyword>
<dbReference type="GO" id="GO:0045892">
    <property type="term" value="P:negative regulation of DNA-templated transcription"/>
    <property type="evidence" value="ECO:0007669"/>
    <property type="project" value="UniProtKB-UniRule"/>
</dbReference>
<comment type="caution">
    <text evidence="12">Lacks conserved residue(s) required for the propagation of feature annotation.</text>
</comment>
<dbReference type="SUPFAM" id="SSF51306">
    <property type="entry name" value="LexA/Signal peptidase"/>
    <property type="match status" value="1"/>
</dbReference>
<dbReference type="SUPFAM" id="SSF46785">
    <property type="entry name" value="Winged helix' DNA-binding domain"/>
    <property type="match status" value="1"/>
</dbReference>
<comment type="similarity">
    <text evidence="1 12 13">Belongs to the peptidase S24 family.</text>
</comment>
<evidence type="ECO:0000256" key="3">
    <source>
        <dbReference type="ARBA" id="ARBA00022705"/>
    </source>
</evidence>
<gene>
    <name evidence="12 16" type="primary">lexA</name>
    <name evidence="16" type="ordered locus">ANT_18940</name>
</gene>
<dbReference type="HOGENOM" id="CLU_066192_45_2_0"/>
<comment type="subunit">
    <text evidence="12">Homodimer.</text>
</comment>
<feature type="DNA-binding region" description="H-T-H motif" evidence="12">
    <location>
        <begin position="34"/>
        <end position="54"/>
    </location>
</feature>
<proteinExistence type="inferred from homology"/>
<keyword evidence="2 12" id="KW-0678">Repressor</keyword>
<evidence type="ECO:0000313" key="17">
    <source>
        <dbReference type="Proteomes" id="UP000008922"/>
    </source>
</evidence>
<dbReference type="EC" id="3.4.21.88" evidence="12"/>
<keyword evidence="17" id="KW-1185">Reference proteome</keyword>
<name>E8N656_ANATU</name>
<evidence type="ECO:0000256" key="2">
    <source>
        <dbReference type="ARBA" id="ARBA00022491"/>
    </source>
</evidence>
<evidence type="ECO:0000256" key="10">
    <source>
        <dbReference type="ARBA" id="ARBA00023204"/>
    </source>
</evidence>
<dbReference type="AlphaFoldDB" id="E8N656"/>
<dbReference type="FunCoup" id="E8N656">
    <property type="interactions" value="255"/>
</dbReference>
<evidence type="ECO:0000256" key="6">
    <source>
        <dbReference type="ARBA" id="ARBA00022813"/>
    </source>
</evidence>
<dbReference type="KEGG" id="atm:ANT_18940"/>
<dbReference type="InterPro" id="IPR050077">
    <property type="entry name" value="LexA_repressor"/>
</dbReference>
<dbReference type="GO" id="GO:0009432">
    <property type="term" value="P:SOS response"/>
    <property type="evidence" value="ECO:0007669"/>
    <property type="project" value="UniProtKB-UniRule"/>
</dbReference>
<dbReference type="Gene3D" id="2.10.109.10">
    <property type="entry name" value="Umud Fragment, subunit A"/>
    <property type="match status" value="1"/>
</dbReference>
<evidence type="ECO:0000256" key="4">
    <source>
        <dbReference type="ARBA" id="ARBA00022763"/>
    </source>
</evidence>
<feature type="domain" description="LexA repressor DNA-binding" evidence="15">
    <location>
        <begin position="8"/>
        <end position="70"/>
    </location>
</feature>
<evidence type="ECO:0000259" key="15">
    <source>
        <dbReference type="Pfam" id="PF01726"/>
    </source>
</evidence>
<accession>E8N656</accession>
<evidence type="ECO:0000256" key="1">
    <source>
        <dbReference type="ARBA" id="ARBA00007484"/>
    </source>
</evidence>
<dbReference type="NCBIfam" id="TIGR00498">
    <property type="entry name" value="lexA"/>
    <property type="match status" value="1"/>
</dbReference>
<evidence type="ECO:0000256" key="5">
    <source>
        <dbReference type="ARBA" id="ARBA00022801"/>
    </source>
</evidence>
<dbReference type="HAMAP" id="MF_00015">
    <property type="entry name" value="LexA"/>
    <property type="match status" value="1"/>
</dbReference>
<evidence type="ECO:0000256" key="8">
    <source>
        <dbReference type="ARBA" id="ARBA00023125"/>
    </source>
</evidence>
<feature type="active site" description="For autocatalytic cleavage activity" evidence="12">
    <location>
        <position position="196"/>
    </location>
</feature>
<dbReference type="InterPro" id="IPR039418">
    <property type="entry name" value="LexA-like"/>
</dbReference>
<dbReference type="GO" id="GO:0006260">
    <property type="term" value="P:DNA replication"/>
    <property type="evidence" value="ECO:0007669"/>
    <property type="project" value="UniProtKB-UniRule"/>
</dbReference>
<evidence type="ECO:0000313" key="16">
    <source>
        <dbReference type="EMBL" id="BAJ63920.1"/>
    </source>
</evidence>
<dbReference type="InterPro" id="IPR006197">
    <property type="entry name" value="Peptidase_S24_LexA"/>
</dbReference>
<evidence type="ECO:0000256" key="11">
    <source>
        <dbReference type="ARBA" id="ARBA00023236"/>
    </source>
</evidence>
<dbReference type="RefSeq" id="WP_013560297.1">
    <property type="nucleotide sequence ID" value="NC_014960.1"/>
</dbReference>